<sequence length="215" mass="23491">MALPSVERFARTGGKADTWPMAVARPWCLWQGGMMHNCGLKYCVSWSILNLSRGTRVAHLVEKLGRGRCEGVFFADPGVSVALGALKNIRCTQPALIIIPATYRGAPHRSREWSIRGTQCRRRRRDSGALGCGVSSVVPPEGARALAKSPEPCRERGAAGTMIKAHTTNGEKHELDFDLVPESVCWVTVHVTTVYLARTGGSQSDFGCHDLRSFE</sequence>
<organism evidence="1 2">
    <name type="scientific">Candidatus Accumulibacter aalborgensis</name>
    <dbReference type="NCBI Taxonomy" id="1860102"/>
    <lineage>
        <taxon>Bacteria</taxon>
        <taxon>Pseudomonadati</taxon>
        <taxon>Pseudomonadota</taxon>
        <taxon>Betaproteobacteria</taxon>
        <taxon>Candidatus Accumulibacter</taxon>
    </lineage>
</organism>
<evidence type="ECO:0000313" key="2">
    <source>
        <dbReference type="Proteomes" id="UP000199169"/>
    </source>
</evidence>
<dbReference type="AlphaFoldDB" id="A0A1A8XUC4"/>
<keyword evidence="2" id="KW-1185">Reference proteome</keyword>
<protein>
    <submittedName>
        <fullName evidence="1">Uncharacterized protein</fullName>
    </submittedName>
</protein>
<reference evidence="1 2" key="1">
    <citation type="submission" date="2016-06" db="EMBL/GenBank/DDBJ databases">
        <authorList>
            <person name="Kjaerup R.B."/>
            <person name="Dalgaard T.S."/>
            <person name="Juul-Madsen H.R."/>
        </authorList>
    </citation>
    <scope>NUCLEOTIDE SEQUENCE [LARGE SCALE GENOMIC DNA]</scope>
    <source>
        <strain evidence="1">3</strain>
    </source>
</reference>
<gene>
    <name evidence="1" type="ORF">ACCAA_600020</name>
</gene>
<dbReference type="Proteomes" id="UP000199169">
    <property type="component" value="Unassembled WGS sequence"/>
</dbReference>
<evidence type="ECO:0000313" key="1">
    <source>
        <dbReference type="EMBL" id="SBT08664.1"/>
    </source>
</evidence>
<dbReference type="STRING" id="1860102.ACCAA_600020"/>
<accession>A0A1A8XUC4</accession>
<proteinExistence type="predicted"/>
<dbReference type="EMBL" id="FLQX01000139">
    <property type="protein sequence ID" value="SBT08664.1"/>
    <property type="molecule type" value="Genomic_DNA"/>
</dbReference>
<name>A0A1A8XUC4_9PROT</name>